<dbReference type="EMBL" id="JBHTJG010000003">
    <property type="protein sequence ID" value="MFD0946257.1"/>
    <property type="molecule type" value="Genomic_DNA"/>
</dbReference>
<evidence type="ECO:0000313" key="1">
    <source>
        <dbReference type="EMBL" id="MFD0946257.1"/>
    </source>
</evidence>
<accession>A0ABW3H521</accession>
<keyword evidence="2" id="KW-1185">Reference proteome</keyword>
<dbReference type="InterPro" id="IPR010877">
    <property type="entry name" value="Phage_Mu_Gp46"/>
</dbReference>
<dbReference type="Proteomes" id="UP001596977">
    <property type="component" value="Unassembled WGS sequence"/>
</dbReference>
<proteinExistence type="predicted"/>
<dbReference type="RefSeq" id="WP_264943630.1">
    <property type="nucleotide sequence ID" value="NZ_JAPDRA010000003.1"/>
</dbReference>
<gene>
    <name evidence="1" type="ORF">ACFQ1E_07915</name>
</gene>
<name>A0ABW3H521_9SPHN</name>
<evidence type="ECO:0000313" key="2">
    <source>
        <dbReference type="Proteomes" id="UP001596977"/>
    </source>
</evidence>
<protein>
    <submittedName>
        <fullName evidence="1">Phage GP46 family protein</fullName>
    </submittedName>
</protein>
<organism evidence="1 2">
    <name type="scientific">Sphingomonas canadensis</name>
    <dbReference type="NCBI Taxonomy" id="1219257"/>
    <lineage>
        <taxon>Bacteria</taxon>
        <taxon>Pseudomonadati</taxon>
        <taxon>Pseudomonadota</taxon>
        <taxon>Alphaproteobacteria</taxon>
        <taxon>Sphingomonadales</taxon>
        <taxon>Sphingomonadaceae</taxon>
        <taxon>Sphingomonas</taxon>
    </lineage>
</organism>
<comment type="caution">
    <text evidence="1">The sequence shown here is derived from an EMBL/GenBank/DDBJ whole genome shotgun (WGS) entry which is preliminary data.</text>
</comment>
<reference evidence="2" key="1">
    <citation type="journal article" date="2019" name="Int. J. Syst. Evol. Microbiol.">
        <title>The Global Catalogue of Microorganisms (GCM) 10K type strain sequencing project: providing services to taxonomists for standard genome sequencing and annotation.</title>
        <authorList>
            <consortium name="The Broad Institute Genomics Platform"/>
            <consortium name="The Broad Institute Genome Sequencing Center for Infectious Disease"/>
            <person name="Wu L."/>
            <person name="Ma J."/>
        </authorList>
    </citation>
    <scope>NUCLEOTIDE SEQUENCE [LARGE SCALE GENOMIC DNA]</scope>
    <source>
        <strain evidence="2">CCUG 62982</strain>
    </source>
</reference>
<sequence>MTDIALIFDAAAWAADLALADGDLVTDDGLMTAIAISLFTDARARDDDPLPAGADRRGWWGDAFNDRAEDRTGSRLWLLDRGKLTPGIEIEARDIAREALAWLIEDQVVSALEVSAEVRRPSPAHPAGALAIIVQVARPSGPARMRFDAVWDATTRAITITRSIA</sequence>
<dbReference type="Pfam" id="PF07409">
    <property type="entry name" value="GP46"/>
    <property type="match status" value="1"/>
</dbReference>